<evidence type="ECO:0000256" key="1">
    <source>
        <dbReference type="SAM" id="MobiDB-lite"/>
    </source>
</evidence>
<reference evidence="2 3" key="1">
    <citation type="submission" date="2017-06" db="EMBL/GenBank/DDBJ databases">
        <title>Draft genome sequence of a variant of Elsinoe murrayae.</title>
        <authorList>
            <person name="Cheng Q."/>
        </authorList>
    </citation>
    <scope>NUCLEOTIDE SEQUENCE [LARGE SCALE GENOMIC DNA]</scope>
    <source>
        <strain evidence="2 3">CQ-2017a</strain>
    </source>
</reference>
<dbReference type="EMBL" id="NKHZ01000070">
    <property type="protein sequence ID" value="PNS15388.1"/>
    <property type="molecule type" value="Genomic_DNA"/>
</dbReference>
<dbReference type="Proteomes" id="UP000243797">
    <property type="component" value="Unassembled WGS sequence"/>
</dbReference>
<feature type="compositionally biased region" description="Low complexity" evidence="1">
    <location>
        <begin position="611"/>
        <end position="621"/>
    </location>
</feature>
<dbReference type="InParanoid" id="A0A2K1QJP6"/>
<proteinExistence type="predicted"/>
<feature type="compositionally biased region" description="Polar residues" evidence="1">
    <location>
        <begin position="94"/>
        <end position="106"/>
    </location>
</feature>
<evidence type="ECO:0000313" key="3">
    <source>
        <dbReference type="Proteomes" id="UP000243797"/>
    </source>
</evidence>
<dbReference type="STRING" id="2082308.A0A2K1QJP6"/>
<protein>
    <recommendedName>
        <fullName evidence="4">UBA domain-containing protein</fullName>
    </recommendedName>
</protein>
<dbReference type="PANTHER" id="PTHR39597">
    <property type="entry name" value="UBA DOMAIN-CONTAINING PROTEIN RUP1"/>
    <property type="match status" value="1"/>
</dbReference>
<gene>
    <name evidence="2" type="ORF">CAC42_647</name>
</gene>
<dbReference type="GO" id="GO:0016579">
    <property type="term" value="P:protein deubiquitination"/>
    <property type="evidence" value="ECO:0007669"/>
    <property type="project" value="TreeGrafter"/>
</dbReference>
<feature type="region of interest" description="Disordered" evidence="1">
    <location>
        <begin position="57"/>
        <end position="116"/>
    </location>
</feature>
<accession>A0A2K1QJP6</accession>
<keyword evidence="3" id="KW-1185">Reference proteome</keyword>
<feature type="compositionally biased region" description="Basic and acidic residues" evidence="1">
    <location>
        <begin position="792"/>
        <end position="817"/>
    </location>
</feature>
<name>A0A2K1QJP6_9PEZI</name>
<dbReference type="Pfam" id="PF14555">
    <property type="entry name" value="UBA_4"/>
    <property type="match status" value="1"/>
</dbReference>
<comment type="caution">
    <text evidence="2">The sequence shown here is derived from an EMBL/GenBank/DDBJ whole genome shotgun (WGS) entry which is preliminary data.</text>
</comment>
<sequence>MVEPTAENIRTVVEVTQADPEIARRYLKVKDNDAAKAINALFEGEDITQAESALAWDEEPFNTDRDGNVYGPQGPPAYGDSHLRPLGASAAPTRGSSPVPSLQQPKSKAEEDDELEKALANSRQDLGYADQESGVISAGNRMQSSFGPATRTQYDPSQWAMIPTSATNVQETKEIIPDIEPSARKNEGQKPRFLKHTASGDYLPNLLTIAHSIPLARETLLLGTHTPTDYGHDPEWWRGHAIKSPRIVSTETGALIQPSLAEEKSLVEEMQRIVAVLDRSHRSYASTETLTKLAEDLSRSVEMVSDSALDRTLCGWEVAASAVSGKEQNSQVAITQLFHSIVGTNSNEGVRTPHMWSLPLSIPDRPPSGILTLADTMDQTLWDMDPNDEDFCDTYMERCAEILPMRVSEETPGQSKLNIEIPTFLYVDKYLQENIGPTRMIRKDMARAKKRITQLETLQHELVNVRHPDTNEQLGALDILKATRDYFSGASREAVLADNDGRGIDISKDALAPPAENQEAHDAMAAKLASLWDSITAKIELLEQEKLKAKEALSKLSQSSPPGLAQDKLKHRYTLRGVATKPNVTYVLRPRFLPTDATLAEPHPSSDAMQTSTTLPPSTTTAPKLDLTPNTDDPEAPPGYTWWRIELDISLSRSQIHKTESTTDDVLRAVQLEHSAALLVYASDRAVEWPLSTTLPERLEEFVRRDNEAFARELDGAAKEQTYGGTYWQDEGAEWNEYVPPPAARRGSAGSTMVNFDEGEEQGYDYPGAGEWEEKRGLLGEGYGSYGGLESKGWESPEAHEIRLDEEGEEMVEKERGSGMVEGRTPSVQMGGVEERMGEKGG</sequence>
<dbReference type="AlphaFoldDB" id="A0A2K1QJP6"/>
<organism evidence="2 3">
    <name type="scientific">Sphaceloma murrayae</name>
    <dbReference type="NCBI Taxonomy" id="2082308"/>
    <lineage>
        <taxon>Eukaryota</taxon>
        <taxon>Fungi</taxon>
        <taxon>Dikarya</taxon>
        <taxon>Ascomycota</taxon>
        <taxon>Pezizomycotina</taxon>
        <taxon>Dothideomycetes</taxon>
        <taxon>Dothideomycetidae</taxon>
        <taxon>Myriangiales</taxon>
        <taxon>Elsinoaceae</taxon>
        <taxon>Sphaceloma</taxon>
    </lineage>
</organism>
<evidence type="ECO:0000313" key="2">
    <source>
        <dbReference type="EMBL" id="PNS15388.1"/>
    </source>
</evidence>
<dbReference type="GO" id="GO:0005829">
    <property type="term" value="C:cytosol"/>
    <property type="evidence" value="ECO:0007669"/>
    <property type="project" value="TreeGrafter"/>
</dbReference>
<dbReference type="OrthoDB" id="4489171at2759"/>
<evidence type="ECO:0008006" key="4">
    <source>
        <dbReference type="Google" id="ProtNLM"/>
    </source>
</evidence>
<dbReference type="InterPro" id="IPR055335">
    <property type="entry name" value="Ucp6/RUP1"/>
</dbReference>
<feature type="region of interest" description="Disordered" evidence="1">
    <location>
        <begin position="597"/>
        <end position="637"/>
    </location>
</feature>
<dbReference type="PANTHER" id="PTHR39597:SF1">
    <property type="entry name" value="UBA DOMAIN-CONTAINING PROTEIN RUP1"/>
    <property type="match status" value="1"/>
</dbReference>
<dbReference type="GO" id="GO:0005634">
    <property type="term" value="C:nucleus"/>
    <property type="evidence" value="ECO:0007669"/>
    <property type="project" value="TreeGrafter"/>
</dbReference>
<feature type="compositionally biased region" description="Basic and acidic residues" evidence="1">
    <location>
        <begin position="833"/>
        <end position="842"/>
    </location>
</feature>
<feature type="region of interest" description="Disordered" evidence="1">
    <location>
        <begin position="789"/>
        <end position="842"/>
    </location>
</feature>